<dbReference type="AlphaFoldDB" id="A0A9P8PWC5"/>
<keyword evidence="3" id="KW-1185">Reference proteome</keyword>
<name>A0A9P8PWC5_9ASCO</name>
<sequence length="114" mass="12927">MLELNEFVYEATECCIVMPPDSSWSFELCLINCRQSWLHDNKLSKLVNLVANSYTAFLLNNTPISIADDKIHRNDRFDMEWPSISLAHPPPTSLWSPGNHSSTRSFDVGTGRLA</sequence>
<dbReference type="EMBL" id="JAEUBD010000013">
    <property type="protein sequence ID" value="KAH3678807.1"/>
    <property type="molecule type" value="Genomic_DNA"/>
</dbReference>
<gene>
    <name evidence="2" type="ORF">OGATHE_000076</name>
</gene>
<dbReference type="Proteomes" id="UP000788993">
    <property type="component" value="Unassembled WGS sequence"/>
</dbReference>
<protein>
    <submittedName>
        <fullName evidence="2">Uncharacterized protein</fullName>
    </submittedName>
</protein>
<reference evidence="2" key="2">
    <citation type="submission" date="2021-01" db="EMBL/GenBank/DDBJ databases">
        <authorList>
            <person name="Schikora-Tamarit M.A."/>
        </authorList>
    </citation>
    <scope>NUCLEOTIDE SEQUENCE</scope>
    <source>
        <strain evidence="2">NCAIM Y.01608</strain>
    </source>
</reference>
<reference evidence="2" key="1">
    <citation type="journal article" date="2021" name="Open Biol.">
        <title>Shared evolutionary footprints suggest mitochondrial oxidative damage underlies multiple complex I losses in fungi.</title>
        <authorList>
            <person name="Schikora-Tamarit M.A."/>
            <person name="Marcet-Houben M."/>
            <person name="Nosek J."/>
            <person name="Gabaldon T."/>
        </authorList>
    </citation>
    <scope>NUCLEOTIDE SEQUENCE</scope>
    <source>
        <strain evidence="2">NCAIM Y.01608</strain>
    </source>
</reference>
<organism evidence="2 3">
    <name type="scientific">Ogataea polymorpha</name>
    <dbReference type="NCBI Taxonomy" id="460523"/>
    <lineage>
        <taxon>Eukaryota</taxon>
        <taxon>Fungi</taxon>
        <taxon>Dikarya</taxon>
        <taxon>Ascomycota</taxon>
        <taxon>Saccharomycotina</taxon>
        <taxon>Pichiomycetes</taxon>
        <taxon>Pichiales</taxon>
        <taxon>Pichiaceae</taxon>
        <taxon>Ogataea</taxon>
    </lineage>
</organism>
<accession>A0A9P8PWC5</accession>
<comment type="caution">
    <text evidence="2">The sequence shown here is derived from an EMBL/GenBank/DDBJ whole genome shotgun (WGS) entry which is preliminary data.</text>
</comment>
<proteinExistence type="predicted"/>
<feature type="region of interest" description="Disordered" evidence="1">
    <location>
        <begin position="89"/>
        <end position="114"/>
    </location>
</feature>
<feature type="compositionally biased region" description="Polar residues" evidence="1">
    <location>
        <begin position="93"/>
        <end position="105"/>
    </location>
</feature>
<evidence type="ECO:0000313" key="2">
    <source>
        <dbReference type="EMBL" id="KAH3678807.1"/>
    </source>
</evidence>
<evidence type="ECO:0000256" key="1">
    <source>
        <dbReference type="SAM" id="MobiDB-lite"/>
    </source>
</evidence>
<evidence type="ECO:0000313" key="3">
    <source>
        <dbReference type="Proteomes" id="UP000788993"/>
    </source>
</evidence>